<dbReference type="RefSeq" id="WP_129575315.1">
    <property type="nucleotide sequence ID" value="NZ_CP012672.1"/>
</dbReference>
<dbReference type="PROSITE" id="PS51257">
    <property type="entry name" value="PROKAR_LIPOPROTEIN"/>
    <property type="match status" value="1"/>
</dbReference>
<protein>
    <submittedName>
        <fullName evidence="1">Uncharacterized protein</fullName>
    </submittedName>
</protein>
<evidence type="ECO:0000313" key="2">
    <source>
        <dbReference type="Proteomes" id="UP000295497"/>
    </source>
</evidence>
<dbReference type="Proteomes" id="UP000295497">
    <property type="component" value="Chromosome"/>
</dbReference>
<dbReference type="EMBL" id="CP012672">
    <property type="protein sequence ID" value="AUX31537.1"/>
    <property type="molecule type" value="Genomic_DNA"/>
</dbReference>
<organism evidence="1 2">
    <name type="scientific">Sorangium cellulosum</name>
    <name type="common">Polyangium cellulosum</name>
    <dbReference type="NCBI Taxonomy" id="56"/>
    <lineage>
        <taxon>Bacteria</taxon>
        <taxon>Pseudomonadati</taxon>
        <taxon>Myxococcota</taxon>
        <taxon>Polyangia</taxon>
        <taxon>Polyangiales</taxon>
        <taxon>Polyangiaceae</taxon>
        <taxon>Sorangium</taxon>
    </lineage>
</organism>
<evidence type="ECO:0000313" key="1">
    <source>
        <dbReference type="EMBL" id="AUX31537.1"/>
    </source>
</evidence>
<proteinExistence type="predicted"/>
<sequence length="301" mass="30617">MSRARGLALAALAALACGGCGEVDEIVVAISTDLAVPKDFDVLQVQVFKGVDGKFSRAYRRLGASDAEARFPATIGVFSSDAGGESITIKVAARIKEDTGGVRILREVVTTIPKDRVALLTVPLDFLCDGSGANAGPDVENTCGEGKTCVAGTCVSNEIDSSTLPNYSRGDVYGGGDGECFDVTVCFAEATPAEVDTAGCTIAGDGAAPRNVALETAGGDGICDGDAGDEDRRCLVALNADSDNGFQVVDDGRIQLPPAVCDQMAQKKIAAVLTAPATGCAQKTAGLPTCGSWLASGSEEP</sequence>
<dbReference type="AlphaFoldDB" id="A0A4P2QN54"/>
<reference evidence="1 2" key="1">
    <citation type="submission" date="2015-09" db="EMBL/GenBank/DDBJ databases">
        <title>Sorangium comparison.</title>
        <authorList>
            <person name="Zaburannyi N."/>
            <person name="Bunk B."/>
            <person name="Overmann J."/>
            <person name="Mueller R."/>
        </authorList>
    </citation>
    <scope>NUCLEOTIDE SEQUENCE [LARGE SCALE GENOMIC DNA]</scope>
    <source>
        <strain evidence="1 2">So ce836</strain>
    </source>
</reference>
<gene>
    <name evidence="1" type="ORF">SOCE836_036680</name>
</gene>
<accession>A0A4P2QN54</accession>
<name>A0A4P2QN54_SORCE</name>